<accession>A0AAI8TVS9</accession>
<feature type="domain" description="HTH merR-type" evidence="5">
    <location>
        <begin position="10"/>
        <end position="76"/>
    </location>
</feature>
<dbReference type="Gene3D" id="1.10.1660.10">
    <property type="match status" value="1"/>
</dbReference>
<evidence type="ECO:0000256" key="2">
    <source>
        <dbReference type="ARBA" id="ARBA00023015"/>
    </source>
</evidence>
<dbReference type="PANTHER" id="PTHR30204">
    <property type="entry name" value="REDOX-CYCLING DRUG-SENSING TRANSCRIPTIONAL ACTIVATOR SOXR"/>
    <property type="match status" value="1"/>
</dbReference>
<gene>
    <name evidence="6" type="primary">cueR</name>
    <name evidence="6" type="ORF">hbim_03390</name>
</gene>
<protein>
    <submittedName>
        <fullName evidence="6">HTH-type transcriptional regulator CueR</fullName>
    </submittedName>
</protein>
<dbReference type="EMBL" id="AP027452">
    <property type="protein sequence ID" value="BDY29452.1"/>
    <property type="molecule type" value="Genomic_DNA"/>
</dbReference>
<keyword evidence="1" id="KW-0678">Repressor</keyword>
<dbReference type="PANTHER" id="PTHR30204:SF69">
    <property type="entry name" value="MERR-FAMILY TRANSCRIPTIONAL REGULATOR"/>
    <property type="match status" value="1"/>
</dbReference>
<dbReference type="GO" id="GO:0003700">
    <property type="term" value="F:DNA-binding transcription factor activity"/>
    <property type="evidence" value="ECO:0007669"/>
    <property type="project" value="InterPro"/>
</dbReference>
<evidence type="ECO:0000313" key="6">
    <source>
        <dbReference type="EMBL" id="BDY29452.1"/>
    </source>
</evidence>
<dbReference type="Pfam" id="PF13411">
    <property type="entry name" value="MerR_1"/>
    <property type="match status" value="1"/>
</dbReference>
<dbReference type="GO" id="GO:0003677">
    <property type="term" value="F:DNA binding"/>
    <property type="evidence" value="ECO:0007669"/>
    <property type="project" value="UniProtKB-KW"/>
</dbReference>
<dbReference type="InterPro" id="IPR047057">
    <property type="entry name" value="MerR_fam"/>
</dbReference>
<dbReference type="RefSeq" id="WP_083613082.1">
    <property type="nucleotide sequence ID" value="NZ_AP027452.1"/>
</dbReference>
<reference evidence="6" key="1">
    <citation type="submission" date="2023-03" db="EMBL/GenBank/DDBJ databases">
        <title>Draft genome sequence of a Mycolicibacterium mageritense strain H4_3_1 isolated from a hybrid biological-inorganic system reactor.</title>
        <authorList>
            <person name="Feng X."/>
            <person name="Kazama D."/>
            <person name="Sato K."/>
            <person name="Kobayashi H."/>
        </authorList>
    </citation>
    <scope>NUCLEOTIDE SEQUENCE</scope>
    <source>
        <strain evidence="6">H4_3_1</strain>
    </source>
</reference>
<evidence type="ECO:0000256" key="4">
    <source>
        <dbReference type="ARBA" id="ARBA00023163"/>
    </source>
</evidence>
<proteinExistence type="predicted"/>
<dbReference type="PROSITE" id="PS50937">
    <property type="entry name" value="HTH_MERR_2"/>
    <property type="match status" value="1"/>
</dbReference>
<evidence type="ECO:0000259" key="5">
    <source>
        <dbReference type="PROSITE" id="PS50937"/>
    </source>
</evidence>
<dbReference type="SUPFAM" id="SSF46955">
    <property type="entry name" value="Putative DNA-binding domain"/>
    <property type="match status" value="1"/>
</dbReference>
<keyword evidence="4" id="KW-0804">Transcription</keyword>
<dbReference type="AlphaFoldDB" id="A0AAI8TVS9"/>
<keyword evidence="3" id="KW-0238">DNA-binding</keyword>
<evidence type="ECO:0000313" key="7">
    <source>
        <dbReference type="Proteomes" id="UP001241092"/>
    </source>
</evidence>
<evidence type="ECO:0000256" key="3">
    <source>
        <dbReference type="ARBA" id="ARBA00023125"/>
    </source>
</evidence>
<keyword evidence="2" id="KW-0805">Transcription regulation</keyword>
<dbReference type="SMART" id="SM00422">
    <property type="entry name" value="HTH_MERR"/>
    <property type="match status" value="1"/>
</dbReference>
<dbReference type="InterPro" id="IPR009061">
    <property type="entry name" value="DNA-bd_dom_put_sf"/>
</dbReference>
<sequence length="136" mass="15691">MAKSDEFMGIGAAARRFGLAESALRYWEERGLLRPAQRRSNWRLYGPEELHRIGLIHMWRETGLMSLDEITTILTARSHDWRHAVRDRLRAIEQQQERLAKAKAHLEHLLTCPDENPAEDCPYLRAMTAEQACGPA</sequence>
<dbReference type="InterPro" id="IPR000551">
    <property type="entry name" value="MerR-type_HTH_dom"/>
</dbReference>
<dbReference type="Proteomes" id="UP001241092">
    <property type="component" value="Chromosome"/>
</dbReference>
<name>A0AAI8TVS9_MYCME</name>
<evidence type="ECO:0000256" key="1">
    <source>
        <dbReference type="ARBA" id="ARBA00022491"/>
    </source>
</evidence>
<organism evidence="6 7">
    <name type="scientific">Mycolicibacterium mageritense</name>
    <name type="common">Mycobacterium mageritense</name>
    <dbReference type="NCBI Taxonomy" id="53462"/>
    <lineage>
        <taxon>Bacteria</taxon>
        <taxon>Bacillati</taxon>
        <taxon>Actinomycetota</taxon>
        <taxon>Actinomycetes</taxon>
        <taxon>Mycobacteriales</taxon>
        <taxon>Mycobacteriaceae</taxon>
        <taxon>Mycolicibacterium</taxon>
    </lineage>
</organism>